<protein>
    <submittedName>
        <fullName evidence="2">Host attachment protein</fullName>
    </submittedName>
</protein>
<organism evidence="2 3">
    <name type="scientific">Wenzhouxiangella sediminis</name>
    <dbReference type="NCBI Taxonomy" id="1792836"/>
    <lineage>
        <taxon>Bacteria</taxon>
        <taxon>Pseudomonadati</taxon>
        <taxon>Pseudomonadota</taxon>
        <taxon>Gammaproteobacteria</taxon>
        <taxon>Chromatiales</taxon>
        <taxon>Wenzhouxiangellaceae</taxon>
        <taxon>Wenzhouxiangella</taxon>
    </lineage>
</organism>
<dbReference type="InterPro" id="IPR019291">
    <property type="entry name" value="Host_attachment_protein"/>
</dbReference>
<accession>A0A3E1KAZ8</accession>
<reference evidence="2 3" key="1">
    <citation type="submission" date="2018-08" db="EMBL/GenBank/DDBJ databases">
        <title>Wenzhouxiangella salilacus sp. nov., a novel bacterium isolated from a saline lake in Xinjiang Province, China.</title>
        <authorList>
            <person name="Han S."/>
        </authorList>
    </citation>
    <scope>NUCLEOTIDE SEQUENCE [LARGE SCALE GENOMIC DNA]</scope>
    <source>
        <strain evidence="2 3">XDB06</strain>
    </source>
</reference>
<name>A0A3E1KAZ8_9GAMM</name>
<dbReference type="OrthoDB" id="329419at2"/>
<dbReference type="AlphaFoldDB" id="A0A3E1KAZ8"/>
<keyword evidence="3" id="KW-1185">Reference proteome</keyword>
<feature type="compositionally biased region" description="Basic and acidic residues" evidence="1">
    <location>
        <begin position="41"/>
        <end position="50"/>
    </location>
</feature>
<dbReference type="Pfam" id="PF10116">
    <property type="entry name" value="Host_attach"/>
    <property type="match status" value="1"/>
</dbReference>
<evidence type="ECO:0000256" key="1">
    <source>
        <dbReference type="SAM" id="MobiDB-lite"/>
    </source>
</evidence>
<sequence length="144" mass="16548">MSDCWVIAADSSRVRLFRKTEGQSIEEFDVMLNPDARLREQDLVSDERGRGLNRSRSGRFAMAEPESHREHAEKTMALELARRLRQARLDGKMSRLHVLAAPRFLGQLRNSLDEDTREQIRSETAKNVSRLDAAAIRAQLPEYL</sequence>
<feature type="region of interest" description="Disordered" evidence="1">
    <location>
        <begin position="41"/>
        <end position="72"/>
    </location>
</feature>
<evidence type="ECO:0000313" key="2">
    <source>
        <dbReference type="EMBL" id="RFF31591.1"/>
    </source>
</evidence>
<proteinExistence type="predicted"/>
<comment type="caution">
    <text evidence="2">The sequence shown here is derived from an EMBL/GenBank/DDBJ whole genome shotgun (WGS) entry which is preliminary data.</text>
</comment>
<dbReference type="RefSeq" id="WP_116649897.1">
    <property type="nucleotide sequence ID" value="NZ_QUZK01000018.1"/>
</dbReference>
<gene>
    <name evidence="2" type="ORF">DZC52_04325</name>
</gene>
<dbReference type="Proteomes" id="UP000260351">
    <property type="component" value="Unassembled WGS sequence"/>
</dbReference>
<dbReference type="EMBL" id="QUZK01000018">
    <property type="protein sequence ID" value="RFF31591.1"/>
    <property type="molecule type" value="Genomic_DNA"/>
</dbReference>
<evidence type="ECO:0000313" key="3">
    <source>
        <dbReference type="Proteomes" id="UP000260351"/>
    </source>
</evidence>